<protein>
    <submittedName>
        <fullName evidence="2">Uncharacterized protein</fullName>
    </submittedName>
</protein>
<dbReference type="EMBL" id="MFTN01000020">
    <property type="protein sequence ID" value="OGI62785.1"/>
    <property type="molecule type" value="Genomic_DNA"/>
</dbReference>
<feature type="transmembrane region" description="Helical" evidence="1">
    <location>
        <begin position="9"/>
        <end position="27"/>
    </location>
</feature>
<evidence type="ECO:0000313" key="2">
    <source>
        <dbReference type="EMBL" id="OGI62785.1"/>
    </source>
</evidence>
<evidence type="ECO:0000313" key="3">
    <source>
        <dbReference type="Proteomes" id="UP000177602"/>
    </source>
</evidence>
<keyword evidence="1" id="KW-0472">Membrane</keyword>
<sequence>MTKADLATIVRYTLGGVIVFAVGYSVFSTEHNVPLTLQESGAVSKVSDFDVPKMREEWTEYINSAGANEAYKEFKTAYGDKDFRIRHLASHLFGEILYQNEGMKSVTLCDFAFNPGCFHGFVSAAIVEEGLGALSDLDAVCHQVVGSEAISCQHGTGHGVYDYMGPKRFMEALEACDRLKPIHPIVNCTLGVFMESSIPTASEEFLQIRPLETENPYAPCPAMPKKYHQSCYYHLGPWWQIVFKSDFTRMGKLCEAVGNMDDRRACFLGIGTSSAASSNYEVVLAIQQCEKMPNKEGKLFCRMSAAEQFYGLLPVRTFAPSLCEELDKEDKKRCLERTGPSKVIDFAQSNFKGKSNGAAKEFRVVFSDNGFEPENLTINKGSTVIFETIGDRSFWPASNLHPSHMMYPEFDPQIPVDKNDSWSFKFDKIGTWNYHNHLSPLYTGVITVKE</sequence>
<dbReference type="AlphaFoldDB" id="A0A1F6UZG2"/>
<keyword evidence="1" id="KW-0812">Transmembrane</keyword>
<dbReference type="Proteomes" id="UP000177602">
    <property type="component" value="Unassembled WGS sequence"/>
</dbReference>
<gene>
    <name evidence="2" type="ORF">A2818_00880</name>
</gene>
<evidence type="ECO:0000256" key="1">
    <source>
        <dbReference type="SAM" id="Phobius"/>
    </source>
</evidence>
<proteinExistence type="predicted"/>
<dbReference type="SUPFAM" id="SSF49503">
    <property type="entry name" value="Cupredoxins"/>
    <property type="match status" value="1"/>
</dbReference>
<name>A0A1F6UZG2_9BACT</name>
<dbReference type="Gene3D" id="2.60.40.420">
    <property type="entry name" value="Cupredoxins - blue copper proteins"/>
    <property type="match status" value="1"/>
</dbReference>
<dbReference type="InterPro" id="IPR008972">
    <property type="entry name" value="Cupredoxin"/>
</dbReference>
<comment type="caution">
    <text evidence="2">The sequence shown here is derived from an EMBL/GenBank/DDBJ whole genome shotgun (WGS) entry which is preliminary data.</text>
</comment>
<dbReference type="STRING" id="1801737.A2818_00880"/>
<reference evidence="2 3" key="1">
    <citation type="journal article" date="2016" name="Nat. Commun.">
        <title>Thousands of microbial genomes shed light on interconnected biogeochemical processes in an aquifer system.</title>
        <authorList>
            <person name="Anantharaman K."/>
            <person name="Brown C.T."/>
            <person name="Hug L.A."/>
            <person name="Sharon I."/>
            <person name="Castelle C.J."/>
            <person name="Probst A.J."/>
            <person name="Thomas B.C."/>
            <person name="Singh A."/>
            <person name="Wilkins M.J."/>
            <person name="Karaoz U."/>
            <person name="Brodie E.L."/>
            <person name="Williams K.H."/>
            <person name="Hubbard S.S."/>
            <person name="Banfield J.F."/>
        </authorList>
    </citation>
    <scope>NUCLEOTIDE SEQUENCE [LARGE SCALE GENOMIC DNA]</scope>
</reference>
<accession>A0A1F6UZG2</accession>
<organism evidence="2 3">
    <name type="scientific">Candidatus Nomurabacteria bacterium RIFCSPHIGHO2_01_FULL_40_12</name>
    <dbReference type="NCBI Taxonomy" id="1801737"/>
    <lineage>
        <taxon>Bacteria</taxon>
        <taxon>Candidatus Nomuraibacteriota</taxon>
    </lineage>
</organism>
<keyword evidence="1" id="KW-1133">Transmembrane helix</keyword>